<evidence type="ECO:0000313" key="2">
    <source>
        <dbReference type="EMBL" id="PHQ30358.1"/>
    </source>
</evidence>
<evidence type="ECO:0000313" key="3">
    <source>
        <dbReference type="Proteomes" id="UP000229433"/>
    </source>
</evidence>
<dbReference type="Proteomes" id="UP000229433">
    <property type="component" value="Unassembled WGS sequence"/>
</dbReference>
<feature type="chain" id="PRO_5013686234" description="Outer membrane protein beta-barrel domain-containing protein" evidence="1">
    <location>
        <begin position="24"/>
        <end position="247"/>
    </location>
</feature>
<dbReference type="OrthoDB" id="1199048at2"/>
<accession>A0A2G1VU95</accession>
<organism evidence="2 3">
    <name type="scientific">Leeuwenhoekiella nanhaiensis</name>
    <dbReference type="NCBI Taxonomy" id="1655491"/>
    <lineage>
        <taxon>Bacteria</taxon>
        <taxon>Pseudomonadati</taxon>
        <taxon>Bacteroidota</taxon>
        <taxon>Flavobacteriia</taxon>
        <taxon>Flavobacteriales</taxon>
        <taxon>Flavobacteriaceae</taxon>
        <taxon>Leeuwenhoekiella</taxon>
    </lineage>
</organism>
<dbReference type="EMBL" id="NQXA01000002">
    <property type="protein sequence ID" value="PHQ30358.1"/>
    <property type="molecule type" value="Genomic_DNA"/>
</dbReference>
<feature type="signal peptide" evidence="1">
    <location>
        <begin position="1"/>
        <end position="23"/>
    </location>
</feature>
<name>A0A2G1VU95_9FLAO</name>
<keyword evidence="1" id="KW-0732">Signal</keyword>
<proteinExistence type="predicted"/>
<dbReference type="InterPro" id="IPR046111">
    <property type="entry name" value="DUF6048"/>
</dbReference>
<dbReference type="AlphaFoldDB" id="A0A2G1VU95"/>
<comment type="caution">
    <text evidence="2">The sequence shown here is derived from an EMBL/GenBank/DDBJ whole genome shotgun (WGS) entry which is preliminary data.</text>
</comment>
<dbReference type="RefSeq" id="WP_099645191.1">
    <property type="nucleotide sequence ID" value="NZ_KZ319288.1"/>
</dbReference>
<sequence>MKILHRYILVISLCSFSLSTALAQENQGIVVEEPLETRASDTLVDQNPTQKYGLRAGIDLSKILRTFLEDNYEGAAVVGDFRIKDRYYIAAEIGRETKSFDEAIFDAKIQGTYLKGGINYNAYNNWAGMSNLIYVGLHVGVSSFKTDLNQYTIYNPVTFFEPDVRTVSREYSGLNAIWGELQMGIQVEVLNNLYLGMNVQLKRMLSQKAPDDFTNLYAPGFNKITFDNVYGAGYGYSISYLLPIFKK</sequence>
<evidence type="ECO:0000256" key="1">
    <source>
        <dbReference type="SAM" id="SignalP"/>
    </source>
</evidence>
<evidence type="ECO:0008006" key="4">
    <source>
        <dbReference type="Google" id="ProtNLM"/>
    </source>
</evidence>
<dbReference type="Pfam" id="PF19515">
    <property type="entry name" value="DUF6048"/>
    <property type="match status" value="1"/>
</dbReference>
<keyword evidence="3" id="KW-1185">Reference proteome</keyword>
<gene>
    <name evidence="2" type="ORF">CJ305_05175</name>
</gene>
<protein>
    <recommendedName>
        <fullName evidence="4">Outer membrane protein beta-barrel domain-containing protein</fullName>
    </recommendedName>
</protein>
<reference evidence="2 3" key="1">
    <citation type="submission" date="2017-08" db="EMBL/GenBank/DDBJ databases">
        <title>The whole genome shortgun sequences of strain Leeuwenhoekiella nanhaiensis G18 from the South China Sea.</title>
        <authorList>
            <person name="Liu Q."/>
        </authorList>
    </citation>
    <scope>NUCLEOTIDE SEQUENCE [LARGE SCALE GENOMIC DNA]</scope>
    <source>
        <strain evidence="2 3">G18</strain>
    </source>
</reference>